<keyword evidence="4" id="KW-1133">Transmembrane helix</keyword>
<comment type="caution">
    <text evidence="5">The sequence shown here is derived from an EMBL/GenBank/DDBJ whole genome shotgun (WGS) entry which is preliminary data.</text>
</comment>
<feature type="binding site" evidence="2">
    <location>
        <position position="74"/>
    </location>
    <ligand>
        <name>Cu cation</name>
        <dbReference type="ChEBI" id="CHEBI:23378"/>
    </ligand>
</feature>
<dbReference type="EMBL" id="NPEA01000008">
    <property type="protein sequence ID" value="PJZ76052.1"/>
    <property type="molecule type" value="Genomic_DNA"/>
</dbReference>
<dbReference type="SUPFAM" id="SSF52833">
    <property type="entry name" value="Thioredoxin-like"/>
    <property type="match status" value="1"/>
</dbReference>
<feature type="binding site" evidence="2">
    <location>
        <position position="70"/>
    </location>
    <ligand>
        <name>Cu cation</name>
        <dbReference type="ChEBI" id="CHEBI:23378"/>
    </ligand>
</feature>
<dbReference type="Pfam" id="PF02630">
    <property type="entry name" value="SCO1-SenC"/>
    <property type="match status" value="1"/>
</dbReference>
<proteinExistence type="inferred from homology"/>
<reference evidence="5 6" key="1">
    <citation type="submission" date="2017-07" db="EMBL/GenBank/DDBJ databases">
        <title>Leptospira spp. isolated from tropical soils.</title>
        <authorList>
            <person name="Thibeaux R."/>
            <person name="Iraola G."/>
            <person name="Ferres I."/>
            <person name="Bierque E."/>
            <person name="Girault D."/>
            <person name="Soupe-Gilbert M.-E."/>
            <person name="Picardeau M."/>
            <person name="Goarant C."/>
        </authorList>
    </citation>
    <scope>NUCLEOTIDE SEQUENCE [LARGE SCALE GENOMIC DNA]</scope>
    <source>
        <strain evidence="5 6">ES4-C-A1</strain>
    </source>
</reference>
<dbReference type="InterPro" id="IPR036249">
    <property type="entry name" value="Thioredoxin-like_sf"/>
</dbReference>
<keyword evidence="4" id="KW-0812">Transmembrane</keyword>
<evidence type="ECO:0000313" key="5">
    <source>
        <dbReference type="EMBL" id="PJZ76052.1"/>
    </source>
</evidence>
<feature type="transmembrane region" description="Helical" evidence="4">
    <location>
        <begin position="6"/>
        <end position="23"/>
    </location>
</feature>
<dbReference type="Proteomes" id="UP000231843">
    <property type="component" value="Unassembled WGS sequence"/>
</dbReference>
<organism evidence="5 6">
    <name type="scientific">Leptospira neocaledonica</name>
    <dbReference type="NCBI Taxonomy" id="2023192"/>
    <lineage>
        <taxon>Bacteria</taxon>
        <taxon>Pseudomonadati</taxon>
        <taxon>Spirochaetota</taxon>
        <taxon>Spirochaetia</taxon>
        <taxon>Leptospirales</taxon>
        <taxon>Leptospiraceae</taxon>
        <taxon>Leptospira</taxon>
    </lineage>
</organism>
<evidence type="ECO:0000256" key="4">
    <source>
        <dbReference type="SAM" id="Phobius"/>
    </source>
</evidence>
<evidence type="ECO:0000313" key="6">
    <source>
        <dbReference type="Proteomes" id="UP000231843"/>
    </source>
</evidence>
<feature type="disulfide bond" description="Redox-active" evidence="3">
    <location>
        <begin position="70"/>
        <end position="74"/>
    </location>
</feature>
<sequence>MQTDIWKLAIGGLTVLFPLFYFLPSSSSGMMEADRSLPEFQIMEEGNRSTDIRNTLIGKENLVYFGYLNCKTICHGSLHKLKNLISKQKDLRLVFVSLDPENDTEERFEKYFSDLKVETKFIRLESRGRAFELARLFGIMAFSSNESGDIDHPDSVLWVNSQARIKGLIFEFDKHWDQSPEELLKFISDKKEQKFLNI</sequence>
<comment type="similarity">
    <text evidence="1">Belongs to the SCO1/2 family.</text>
</comment>
<keyword evidence="2" id="KW-0186">Copper</keyword>
<dbReference type="PANTHER" id="PTHR12151">
    <property type="entry name" value="ELECTRON TRANSPORT PROTIN SCO1/SENC FAMILY MEMBER"/>
    <property type="match status" value="1"/>
</dbReference>
<keyword evidence="2" id="KW-0479">Metal-binding</keyword>
<evidence type="ECO:0000256" key="3">
    <source>
        <dbReference type="PIRSR" id="PIRSR603782-2"/>
    </source>
</evidence>
<dbReference type="GO" id="GO:0046872">
    <property type="term" value="F:metal ion binding"/>
    <property type="evidence" value="ECO:0007669"/>
    <property type="project" value="UniProtKB-KW"/>
</dbReference>
<dbReference type="Gene3D" id="3.40.30.10">
    <property type="entry name" value="Glutaredoxin"/>
    <property type="match status" value="1"/>
</dbReference>
<keyword evidence="6" id="KW-1185">Reference proteome</keyword>
<accession>A0A2M9ZVG5</accession>
<keyword evidence="3" id="KW-1015">Disulfide bond</keyword>
<name>A0A2M9ZVG5_9LEPT</name>
<dbReference type="OrthoDB" id="5616157at2"/>
<evidence type="ECO:0000256" key="1">
    <source>
        <dbReference type="ARBA" id="ARBA00010996"/>
    </source>
</evidence>
<dbReference type="InterPro" id="IPR003782">
    <property type="entry name" value="SCO1/SenC"/>
</dbReference>
<dbReference type="AlphaFoldDB" id="A0A2M9ZVG5"/>
<evidence type="ECO:0000256" key="2">
    <source>
        <dbReference type="PIRSR" id="PIRSR603782-1"/>
    </source>
</evidence>
<gene>
    <name evidence="5" type="ORF">CH365_14545</name>
</gene>
<keyword evidence="4" id="KW-0472">Membrane</keyword>
<protein>
    <submittedName>
        <fullName evidence="5">Electron transporter SenC</fullName>
    </submittedName>
</protein>
<dbReference type="PANTHER" id="PTHR12151:SF25">
    <property type="entry name" value="LINALOOL DEHYDRATASE_ISOMERASE DOMAIN-CONTAINING PROTEIN"/>
    <property type="match status" value="1"/>
</dbReference>